<name>A0ABR0U1N0_REHGL</name>
<feature type="chain" id="PRO_5045089763" evidence="2">
    <location>
        <begin position="22"/>
        <end position="123"/>
    </location>
</feature>
<dbReference type="EMBL" id="JABTTQ020003506">
    <property type="protein sequence ID" value="KAK6116157.1"/>
    <property type="molecule type" value="Genomic_DNA"/>
</dbReference>
<reference evidence="3 4" key="1">
    <citation type="journal article" date="2021" name="Comput. Struct. Biotechnol. J.">
        <title>De novo genome assembly of the potent medicinal plant Rehmannia glutinosa using nanopore technology.</title>
        <authorList>
            <person name="Ma L."/>
            <person name="Dong C."/>
            <person name="Song C."/>
            <person name="Wang X."/>
            <person name="Zheng X."/>
            <person name="Niu Y."/>
            <person name="Chen S."/>
            <person name="Feng W."/>
        </authorList>
    </citation>
    <scope>NUCLEOTIDE SEQUENCE [LARGE SCALE GENOMIC DNA]</scope>
    <source>
        <strain evidence="3">DH-2019</strain>
    </source>
</reference>
<keyword evidence="4" id="KW-1185">Reference proteome</keyword>
<comment type="caution">
    <text evidence="3">The sequence shown here is derived from an EMBL/GenBank/DDBJ whole genome shotgun (WGS) entry which is preliminary data.</text>
</comment>
<protein>
    <submittedName>
        <fullName evidence="3">Uncharacterized protein</fullName>
    </submittedName>
</protein>
<dbReference type="Pfam" id="PF24068">
    <property type="entry name" value="TPD1_C"/>
    <property type="match status" value="1"/>
</dbReference>
<gene>
    <name evidence="3" type="ORF">DH2020_008426</name>
</gene>
<evidence type="ECO:0000256" key="1">
    <source>
        <dbReference type="ARBA" id="ARBA00022729"/>
    </source>
</evidence>
<accession>A0ABR0U1N0</accession>
<proteinExistence type="predicted"/>
<dbReference type="InterPro" id="IPR040361">
    <property type="entry name" value="TPD1"/>
</dbReference>
<feature type="signal peptide" evidence="2">
    <location>
        <begin position="1"/>
        <end position="21"/>
    </location>
</feature>
<evidence type="ECO:0000256" key="2">
    <source>
        <dbReference type="SAM" id="SignalP"/>
    </source>
</evidence>
<dbReference type="PANTHER" id="PTHR33184">
    <property type="entry name" value="PROTEIN TAPETUM DETERMINANT 1-LIKE-RELATED"/>
    <property type="match status" value="1"/>
</dbReference>
<keyword evidence="1 2" id="KW-0732">Signal</keyword>
<sequence length="123" mass="13407">MAGGITIFLCSLVLLCSLTQGQENQCPPTIKQFPTGKQVGSKPVWRVIIKNPCVCTDFEVKLSATPDFKSLIPIDPSILSKDSTGLWLIKNGDPIYGGDDVTFFYASNRVNFAKSLSFRVACS</sequence>
<evidence type="ECO:0000313" key="3">
    <source>
        <dbReference type="EMBL" id="KAK6116157.1"/>
    </source>
</evidence>
<dbReference type="PANTHER" id="PTHR33184:SF72">
    <property type="entry name" value="BETA-1,3-N-ACETYLGLUCOSAMINYLTRANSFERASE FAMILY PROTEIN"/>
    <property type="match status" value="1"/>
</dbReference>
<evidence type="ECO:0000313" key="4">
    <source>
        <dbReference type="Proteomes" id="UP001318860"/>
    </source>
</evidence>
<organism evidence="3 4">
    <name type="scientific">Rehmannia glutinosa</name>
    <name type="common">Chinese foxglove</name>
    <dbReference type="NCBI Taxonomy" id="99300"/>
    <lineage>
        <taxon>Eukaryota</taxon>
        <taxon>Viridiplantae</taxon>
        <taxon>Streptophyta</taxon>
        <taxon>Embryophyta</taxon>
        <taxon>Tracheophyta</taxon>
        <taxon>Spermatophyta</taxon>
        <taxon>Magnoliopsida</taxon>
        <taxon>eudicotyledons</taxon>
        <taxon>Gunneridae</taxon>
        <taxon>Pentapetalae</taxon>
        <taxon>asterids</taxon>
        <taxon>lamiids</taxon>
        <taxon>Lamiales</taxon>
        <taxon>Orobanchaceae</taxon>
        <taxon>Rehmannieae</taxon>
        <taxon>Rehmannia</taxon>
    </lineage>
</organism>
<dbReference type="Proteomes" id="UP001318860">
    <property type="component" value="Unassembled WGS sequence"/>
</dbReference>